<dbReference type="EMBL" id="CP109535">
    <property type="protein sequence ID" value="WTZ00076.1"/>
    <property type="molecule type" value="Genomic_DNA"/>
</dbReference>
<reference evidence="1" key="1">
    <citation type="submission" date="2022-10" db="EMBL/GenBank/DDBJ databases">
        <title>The complete genomes of actinobacterial strains from the NBC collection.</title>
        <authorList>
            <person name="Joergensen T.S."/>
            <person name="Alvarez Arevalo M."/>
            <person name="Sterndorff E.B."/>
            <person name="Faurdal D."/>
            <person name="Vuksanovic O."/>
            <person name="Mourched A.-S."/>
            <person name="Charusanti P."/>
            <person name="Shaw S."/>
            <person name="Blin K."/>
            <person name="Weber T."/>
        </authorList>
    </citation>
    <scope>NUCLEOTIDE SEQUENCE</scope>
    <source>
        <strain evidence="1">NBC_01401</strain>
    </source>
</reference>
<organism evidence="1">
    <name type="scientific">Streptomyces sp. NBC_01401</name>
    <dbReference type="NCBI Taxonomy" id="2903854"/>
    <lineage>
        <taxon>Bacteria</taxon>
        <taxon>Bacillati</taxon>
        <taxon>Actinomycetota</taxon>
        <taxon>Actinomycetes</taxon>
        <taxon>Kitasatosporales</taxon>
        <taxon>Streptomycetaceae</taxon>
        <taxon>Streptomyces</taxon>
    </lineage>
</organism>
<protein>
    <submittedName>
        <fullName evidence="1">Beta family protein</fullName>
    </submittedName>
</protein>
<dbReference type="Pfam" id="PF14350">
    <property type="entry name" value="Beta_protein"/>
    <property type="match status" value="1"/>
</dbReference>
<dbReference type="InterPro" id="IPR025683">
    <property type="entry name" value="Protein_beta"/>
</dbReference>
<evidence type="ECO:0000313" key="1">
    <source>
        <dbReference type="EMBL" id="WTZ00076.1"/>
    </source>
</evidence>
<dbReference type="AlphaFoldDB" id="A0AAU3H3I7"/>
<proteinExistence type="predicted"/>
<accession>A0AAU3H3I7</accession>
<sequence length="171" mass="18458">MVPLASWRTTAVLGGGFPQVADGSMEIGDLHEEPRSDWQMWHEIRSSGRGYGPSLVFGDYGIQPASALAQLPAGGGPPWGVLRYTVENSFVLCKVLTGGPDRTAVVRTAARRIRHLADFRGAAASAGEAWLRDCADGSMADSEGTGSHTQWLRAGSIQHFTYVVRYAWRPA</sequence>
<gene>
    <name evidence="1" type="ORF">OG626_08075</name>
</gene>
<name>A0AAU3H3I7_9ACTN</name>